<dbReference type="InterPro" id="IPR040450">
    <property type="entry name" value="TFIIF_beta_HTH"/>
</dbReference>
<dbReference type="Pfam" id="PF02270">
    <property type="entry name" value="TFIIF_beta"/>
    <property type="match status" value="1"/>
</dbReference>
<feature type="compositionally biased region" description="Low complexity" evidence="10">
    <location>
        <begin position="384"/>
        <end position="394"/>
    </location>
</feature>
<dbReference type="GO" id="GO:0006367">
    <property type="term" value="P:transcription initiation at RNA polymerase II promoter"/>
    <property type="evidence" value="ECO:0007669"/>
    <property type="project" value="InterPro"/>
</dbReference>
<proteinExistence type="inferred from homology"/>
<feature type="region of interest" description="Disordered" evidence="10">
    <location>
        <begin position="95"/>
        <end position="138"/>
    </location>
</feature>
<dbReference type="PANTHER" id="PTHR10445">
    <property type="entry name" value="GENERAL TRANSCRIPTION FACTOR IIF SUBUNIT 2"/>
    <property type="match status" value="1"/>
</dbReference>
<dbReference type="InterPro" id="IPR036390">
    <property type="entry name" value="WH_DNA-bd_sf"/>
</dbReference>
<feature type="compositionally biased region" description="Gly residues" evidence="10">
    <location>
        <begin position="362"/>
        <end position="383"/>
    </location>
</feature>
<keyword evidence="4" id="KW-0805">Transcription regulation</keyword>
<evidence type="ECO:0000313" key="13">
    <source>
        <dbReference type="EMBL" id="KAK0552629.1"/>
    </source>
</evidence>
<feature type="compositionally biased region" description="Acidic residues" evidence="10">
    <location>
        <begin position="30"/>
        <end position="42"/>
    </location>
</feature>
<comment type="similarity">
    <text evidence="2">Belongs to the TFIIF beta subunit family.</text>
</comment>
<dbReference type="SUPFAM" id="SSF46785">
    <property type="entry name" value="Winged helix' DNA-binding domain"/>
    <property type="match status" value="1"/>
</dbReference>
<accession>A0AAN6GRH1</accession>
<evidence type="ECO:0000256" key="8">
    <source>
        <dbReference type="ARBA" id="ARBA00081473"/>
    </source>
</evidence>
<comment type="caution">
    <text evidence="13">The sequence shown here is derived from an EMBL/GenBank/DDBJ whole genome shotgun (WGS) entry which is preliminary data.</text>
</comment>
<evidence type="ECO:0000256" key="7">
    <source>
        <dbReference type="ARBA" id="ARBA00023242"/>
    </source>
</evidence>
<reference evidence="13" key="1">
    <citation type="journal article" date="2023" name="PhytoFront">
        <title>Draft Genome Resources of Seven Strains of Tilletia horrida, Causal Agent of Kernel Smut of Rice.</title>
        <authorList>
            <person name="Khanal S."/>
            <person name="Antony Babu S."/>
            <person name="Zhou X.G."/>
        </authorList>
    </citation>
    <scope>NUCLEOTIDE SEQUENCE</scope>
    <source>
        <strain evidence="13">TX6</strain>
    </source>
</reference>
<gene>
    <name evidence="13" type="ORF">OC846_002802</name>
</gene>
<sequence>MDDEQSGNVSQARSSYNPKDSADQLPFIPDELDDDVPDEDLDTTSGKHQLWLVKVPPYLMNEWNRVKAPDIRLGTVRVYDELDASGKQRMELLLPEDWQPGTSDITSPPTPSSSSTSHKRKASEIDTKPRSGPGNTVGVPKVYDLKLAPYDAASANLYAFREQWEGEQAPAAGESKNEGESRVLGLGSSSAESSRSRKRPRVTTALIGCVANETHIQAKVDAKGGVAEEVRQQLRLRRKEAEKKRSIQMLDTDLGTANMLASGVNVGLLKSRFGQFSIAKTNASNKGVDKRARMPKNELLDMLWPMFEMNEHLRLKQIAERVQQPEAYLKDVLAEVADLHKRGPYAGHYSIKAEFKNASSSSGGGGASGSGSGSGNHGSGQGGSTPAAEATPAQAEEEPDFEIIE</sequence>
<keyword evidence="7" id="KW-0539">Nucleus</keyword>
<dbReference type="InterPro" id="IPR036388">
    <property type="entry name" value="WH-like_DNA-bd_sf"/>
</dbReference>
<feature type="compositionally biased region" description="Polar residues" evidence="10">
    <location>
        <begin position="1"/>
        <end position="18"/>
    </location>
</feature>
<evidence type="ECO:0000256" key="9">
    <source>
        <dbReference type="ARBA" id="ARBA00081863"/>
    </source>
</evidence>
<evidence type="ECO:0000259" key="11">
    <source>
        <dbReference type="Pfam" id="PF02270"/>
    </source>
</evidence>
<dbReference type="InterPro" id="IPR011039">
    <property type="entry name" value="TFIIF_interaction"/>
</dbReference>
<dbReference type="AlphaFoldDB" id="A0AAN6GRH1"/>
<evidence type="ECO:0000256" key="5">
    <source>
        <dbReference type="ARBA" id="ARBA00023125"/>
    </source>
</evidence>
<feature type="domain" description="TFIIF beta subunit HTH" evidence="11">
    <location>
        <begin position="292"/>
        <end position="356"/>
    </location>
</feature>
<keyword evidence="6" id="KW-0804">Transcription</keyword>
<feature type="compositionally biased region" description="Acidic residues" evidence="10">
    <location>
        <begin position="395"/>
        <end position="405"/>
    </location>
</feature>
<organism evidence="13 14">
    <name type="scientific">Tilletia horrida</name>
    <dbReference type="NCBI Taxonomy" id="155126"/>
    <lineage>
        <taxon>Eukaryota</taxon>
        <taxon>Fungi</taxon>
        <taxon>Dikarya</taxon>
        <taxon>Basidiomycota</taxon>
        <taxon>Ustilaginomycotina</taxon>
        <taxon>Exobasidiomycetes</taxon>
        <taxon>Tilletiales</taxon>
        <taxon>Tilletiaceae</taxon>
        <taxon>Tilletia</taxon>
    </lineage>
</organism>
<name>A0AAN6GRH1_9BASI</name>
<evidence type="ECO:0000256" key="1">
    <source>
        <dbReference type="ARBA" id="ARBA00004123"/>
    </source>
</evidence>
<feature type="region of interest" description="Disordered" evidence="10">
    <location>
        <begin position="169"/>
        <end position="201"/>
    </location>
</feature>
<dbReference type="GO" id="GO:0003677">
    <property type="term" value="F:DNA binding"/>
    <property type="evidence" value="ECO:0007669"/>
    <property type="project" value="UniProtKB-KW"/>
</dbReference>
<comment type="subcellular location">
    <subcellularLocation>
        <location evidence="1">Nucleus</location>
    </subcellularLocation>
</comment>
<dbReference type="InterPro" id="IPR040504">
    <property type="entry name" value="TFIIF_beta_N"/>
</dbReference>
<evidence type="ECO:0000256" key="2">
    <source>
        <dbReference type="ARBA" id="ARBA00009543"/>
    </source>
</evidence>
<dbReference type="CDD" id="cd07980">
    <property type="entry name" value="TFIIF_beta"/>
    <property type="match status" value="1"/>
</dbReference>
<dbReference type="GO" id="GO:0005674">
    <property type="term" value="C:transcription factor TFIIF complex"/>
    <property type="evidence" value="ECO:0007669"/>
    <property type="project" value="InterPro"/>
</dbReference>
<evidence type="ECO:0000313" key="14">
    <source>
        <dbReference type="Proteomes" id="UP001176517"/>
    </source>
</evidence>
<feature type="domain" description="TFIIF beta subunit N-terminal" evidence="12">
    <location>
        <begin position="48"/>
        <end position="217"/>
    </location>
</feature>
<evidence type="ECO:0000256" key="3">
    <source>
        <dbReference type="ARBA" id="ARBA00021453"/>
    </source>
</evidence>
<keyword evidence="5" id="KW-0238">DNA-binding</keyword>
<feature type="region of interest" description="Disordered" evidence="10">
    <location>
        <begin position="1"/>
        <end position="47"/>
    </location>
</feature>
<evidence type="ECO:0000256" key="4">
    <source>
        <dbReference type="ARBA" id="ARBA00023015"/>
    </source>
</evidence>
<keyword evidence="14" id="KW-1185">Reference proteome</keyword>
<dbReference type="Pfam" id="PF17683">
    <property type="entry name" value="TFIIF_beta_N"/>
    <property type="match status" value="1"/>
</dbReference>
<dbReference type="PANTHER" id="PTHR10445:SF0">
    <property type="entry name" value="GENERAL TRANSCRIPTION FACTOR IIF SUBUNIT 2"/>
    <property type="match status" value="1"/>
</dbReference>
<dbReference type="InterPro" id="IPR003196">
    <property type="entry name" value="TFIIF_beta"/>
</dbReference>
<dbReference type="SUPFAM" id="SSF50916">
    <property type="entry name" value="Rap30/74 interaction domains"/>
    <property type="match status" value="1"/>
</dbReference>
<evidence type="ECO:0000256" key="6">
    <source>
        <dbReference type="ARBA" id="ARBA00023163"/>
    </source>
</evidence>
<dbReference type="Proteomes" id="UP001176517">
    <property type="component" value="Unassembled WGS sequence"/>
</dbReference>
<feature type="region of interest" description="Disordered" evidence="10">
    <location>
        <begin position="357"/>
        <end position="405"/>
    </location>
</feature>
<dbReference type="EMBL" id="JAPDMZ010000060">
    <property type="protein sequence ID" value="KAK0552629.1"/>
    <property type="molecule type" value="Genomic_DNA"/>
</dbReference>
<evidence type="ECO:0000259" key="12">
    <source>
        <dbReference type="Pfam" id="PF17683"/>
    </source>
</evidence>
<protein>
    <recommendedName>
        <fullName evidence="3">Transcription initiation factor IIF subunit beta</fullName>
    </recommendedName>
    <alternativeName>
        <fullName evidence="9">TFIIF medium subunit</fullName>
    </alternativeName>
    <alternativeName>
        <fullName evidence="8">TFIIF-beta</fullName>
    </alternativeName>
</protein>
<dbReference type="FunFam" id="1.10.10.10:FF:000035">
    <property type="entry name" value="General transcription factor IIF subunit 2"/>
    <property type="match status" value="1"/>
</dbReference>
<evidence type="ECO:0000256" key="10">
    <source>
        <dbReference type="SAM" id="MobiDB-lite"/>
    </source>
</evidence>
<dbReference type="Gene3D" id="1.10.10.10">
    <property type="entry name" value="Winged helix-like DNA-binding domain superfamily/Winged helix DNA-binding domain"/>
    <property type="match status" value="1"/>
</dbReference>